<organism evidence="6">
    <name type="scientific">Thrips palmi</name>
    <name type="common">Melon thrips</name>
    <dbReference type="NCBI Taxonomy" id="161013"/>
    <lineage>
        <taxon>Eukaryota</taxon>
        <taxon>Metazoa</taxon>
        <taxon>Ecdysozoa</taxon>
        <taxon>Arthropoda</taxon>
        <taxon>Hexapoda</taxon>
        <taxon>Insecta</taxon>
        <taxon>Pterygota</taxon>
        <taxon>Neoptera</taxon>
        <taxon>Paraneoptera</taxon>
        <taxon>Thysanoptera</taxon>
        <taxon>Terebrantia</taxon>
        <taxon>Thripoidea</taxon>
        <taxon>Thripidae</taxon>
        <taxon>Thrips</taxon>
    </lineage>
</organism>
<dbReference type="RefSeq" id="XP_034254009.1">
    <property type="nucleotide sequence ID" value="XM_034398118.1"/>
</dbReference>
<comment type="similarity">
    <text evidence="2">Belongs to the diuretic hormone class 2 family.</text>
</comment>
<sequence length="124" mass="12817">MQTYTVLLAAVLAAAAFVTAVRAAPMGGEPVYNYARPGEIDAEDLVELLKRIAELRRAEQGVPQEAKRGMDFGLSRGFSGAGAAKHLMGLAAANYAGGPGRRRRSAPVATAPAAPAAIAQAQKL</sequence>
<dbReference type="GeneID" id="117652903"/>
<dbReference type="CTD" id="34181"/>
<dbReference type="KEGG" id="tpal:117652903"/>
<dbReference type="Proteomes" id="UP000515158">
    <property type="component" value="Unplaced"/>
</dbReference>
<dbReference type="PANTHER" id="PTHR41146">
    <property type="entry name" value="DIURETIC HORMONE CLASS 2"/>
    <property type="match status" value="1"/>
</dbReference>
<keyword evidence="3" id="KW-0964">Secreted</keyword>
<dbReference type="GO" id="GO:0007589">
    <property type="term" value="P:body fluid secretion"/>
    <property type="evidence" value="ECO:0007669"/>
    <property type="project" value="InterPro"/>
</dbReference>
<protein>
    <submittedName>
        <fullName evidence="6">Diuretic hormone class 2</fullName>
    </submittedName>
</protein>
<dbReference type="AlphaFoldDB" id="A0A6P9A9M1"/>
<dbReference type="GO" id="GO:0008613">
    <property type="term" value="F:diuretic hormone activity"/>
    <property type="evidence" value="ECO:0007669"/>
    <property type="project" value="InterPro"/>
</dbReference>
<dbReference type="FunCoup" id="A0A6P9A9M1">
    <property type="interactions" value="17"/>
</dbReference>
<dbReference type="PANTHER" id="PTHR41146:SF1">
    <property type="entry name" value="DIURETIC HORMONE CLASS 2"/>
    <property type="match status" value="1"/>
</dbReference>
<dbReference type="OrthoDB" id="6495587at2759"/>
<keyword evidence="4" id="KW-0732">Signal</keyword>
<evidence type="ECO:0000256" key="3">
    <source>
        <dbReference type="ARBA" id="ARBA00022525"/>
    </source>
</evidence>
<evidence type="ECO:0000256" key="2">
    <source>
        <dbReference type="ARBA" id="ARBA00007773"/>
    </source>
</evidence>
<keyword evidence="5" id="KW-1185">Reference proteome</keyword>
<dbReference type="GO" id="GO:0005615">
    <property type="term" value="C:extracellular space"/>
    <property type="evidence" value="ECO:0007669"/>
    <property type="project" value="TreeGrafter"/>
</dbReference>
<dbReference type="GO" id="GO:0001664">
    <property type="term" value="F:G protein-coupled receptor binding"/>
    <property type="evidence" value="ECO:0007669"/>
    <property type="project" value="TreeGrafter"/>
</dbReference>
<reference evidence="6" key="1">
    <citation type="submission" date="2025-08" db="UniProtKB">
        <authorList>
            <consortium name="RefSeq"/>
        </authorList>
    </citation>
    <scope>IDENTIFICATION</scope>
    <source>
        <tissue evidence="6">Total insect</tissue>
    </source>
</reference>
<dbReference type="InterPro" id="IPR034439">
    <property type="entry name" value="DH2-like"/>
</dbReference>
<evidence type="ECO:0000313" key="5">
    <source>
        <dbReference type="Proteomes" id="UP000515158"/>
    </source>
</evidence>
<accession>A0A6P9A9M1</accession>
<comment type="subcellular location">
    <subcellularLocation>
        <location evidence="1">Secreted</location>
    </subcellularLocation>
</comment>
<evidence type="ECO:0000256" key="4">
    <source>
        <dbReference type="SAM" id="SignalP"/>
    </source>
</evidence>
<dbReference type="InParanoid" id="A0A6P9A9M1"/>
<proteinExistence type="inferred from homology"/>
<feature type="signal peptide" evidence="4">
    <location>
        <begin position="1"/>
        <end position="23"/>
    </location>
</feature>
<evidence type="ECO:0000256" key="1">
    <source>
        <dbReference type="ARBA" id="ARBA00004613"/>
    </source>
</evidence>
<name>A0A6P9A9M1_THRPL</name>
<gene>
    <name evidence="6" type="primary">LOC117652903</name>
</gene>
<evidence type="ECO:0000313" key="6">
    <source>
        <dbReference type="RefSeq" id="XP_034254009.1"/>
    </source>
</evidence>
<feature type="chain" id="PRO_5028335013" evidence="4">
    <location>
        <begin position="24"/>
        <end position="124"/>
    </location>
</feature>